<reference evidence="1 2" key="1">
    <citation type="submission" date="2015-01" db="EMBL/GenBank/DDBJ databases">
        <title>Deinococcus puniceus/DY1/ whole genome sequencing.</title>
        <authorList>
            <person name="Kim M.K."/>
            <person name="Srinivasan S."/>
            <person name="Lee J.-J."/>
        </authorList>
    </citation>
    <scope>NUCLEOTIDE SEQUENCE [LARGE SCALE GENOMIC DNA]</scope>
    <source>
        <strain evidence="1 2">DY1</strain>
    </source>
</reference>
<name>A0A172TCF2_9DEIO</name>
<evidence type="ECO:0000313" key="2">
    <source>
        <dbReference type="Proteomes" id="UP000077363"/>
    </source>
</evidence>
<accession>A0A172TCF2</accession>
<gene>
    <name evidence="1" type="ORF">SU48_00670</name>
</gene>
<dbReference type="OrthoDB" id="5881184at2"/>
<dbReference type="InterPro" id="IPR006901">
    <property type="entry name" value="TrmK"/>
</dbReference>
<evidence type="ECO:0000313" key="1">
    <source>
        <dbReference type="EMBL" id="ANE44671.1"/>
    </source>
</evidence>
<dbReference type="RefSeq" id="WP_064015756.1">
    <property type="nucleotide sequence ID" value="NZ_CP011387.1"/>
</dbReference>
<dbReference type="EMBL" id="CP011387">
    <property type="protein sequence ID" value="ANE44671.1"/>
    <property type="molecule type" value="Genomic_DNA"/>
</dbReference>
<dbReference type="Proteomes" id="UP000077363">
    <property type="component" value="Chromosome"/>
</dbReference>
<keyword evidence="1" id="KW-0489">Methyltransferase</keyword>
<dbReference type="GO" id="GO:0032259">
    <property type="term" value="P:methylation"/>
    <property type="evidence" value="ECO:0007669"/>
    <property type="project" value="UniProtKB-KW"/>
</dbReference>
<dbReference type="STRING" id="1182568.SU48_00670"/>
<keyword evidence="2" id="KW-1185">Reference proteome</keyword>
<dbReference type="InterPro" id="IPR029063">
    <property type="entry name" value="SAM-dependent_MTases_sf"/>
</dbReference>
<proteinExistence type="predicted"/>
<dbReference type="PATRIC" id="fig|1182568.3.peg.139"/>
<keyword evidence="1" id="KW-0808">Transferase</keyword>
<sequence length="228" mass="24811">MRRFVRLDERLEAVLALLDTDTHADIGSDHAKLPLRLIQTGRARRCIVIELNPGPLALARRNVARAGLADYIEIRAGDGFAPLHPAEADSASITGMGAGTIAVILRRAEVGVLPPTLVLQPNDNPAPIRVWAQQSGYHLTHERLIDGYWPYPVLRLLRHPGPDPAYSGLPHTAALRYGPHLLREAGPLLAARIRADVLRLTPLAAPGRTAQLELDAAQDALQVIGRRV</sequence>
<dbReference type="GO" id="GO:0160105">
    <property type="term" value="F:tRNA (adenine(22)-N1)-methyltransferase activity"/>
    <property type="evidence" value="ECO:0007669"/>
    <property type="project" value="InterPro"/>
</dbReference>
<dbReference type="SUPFAM" id="SSF53335">
    <property type="entry name" value="S-adenosyl-L-methionine-dependent methyltransferases"/>
    <property type="match status" value="1"/>
</dbReference>
<dbReference type="AlphaFoldDB" id="A0A172TCF2"/>
<protein>
    <submittedName>
        <fullName evidence="1">SAM-dependent methyltransferase</fullName>
    </submittedName>
</protein>
<dbReference type="Gene3D" id="3.40.50.150">
    <property type="entry name" value="Vaccinia Virus protein VP39"/>
    <property type="match status" value="1"/>
</dbReference>
<dbReference type="PANTHER" id="PTHR38451">
    <property type="entry name" value="TRNA (ADENINE(22)-N(1))-METHYLTRANSFERASE"/>
    <property type="match status" value="1"/>
</dbReference>
<organism evidence="1 2">
    <name type="scientific">Deinococcus puniceus</name>
    <dbReference type="NCBI Taxonomy" id="1182568"/>
    <lineage>
        <taxon>Bacteria</taxon>
        <taxon>Thermotogati</taxon>
        <taxon>Deinococcota</taxon>
        <taxon>Deinococci</taxon>
        <taxon>Deinococcales</taxon>
        <taxon>Deinococcaceae</taxon>
        <taxon>Deinococcus</taxon>
    </lineage>
</organism>
<dbReference type="Pfam" id="PF04816">
    <property type="entry name" value="TrmK"/>
    <property type="match status" value="1"/>
</dbReference>
<dbReference type="KEGG" id="dpu:SU48_00670"/>
<dbReference type="PIRSF" id="PIRSF018637">
    <property type="entry name" value="TrmK"/>
    <property type="match status" value="1"/>
</dbReference>
<dbReference type="PANTHER" id="PTHR38451:SF1">
    <property type="entry name" value="TRNA (ADENINE(22)-N(1))-METHYLTRANSFERASE"/>
    <property type="match status" value="1"/>
</dbReference>